<sequence length="264" mass="30323">MPVAMDTGKGAGPSDTGDKDRDLQVLFQELCQLQAKQRKLKRQVVKYKLFEDYLIKVLEKIPQGSSQGEEPAEALVEAMVEHYRKLFTVSQDIQKHLEAFSRMNQAVHRSLESLEEGHRALIPSLKIQLCQLQKRCHLQQEQWQQLEHDVTSQKDTGSSEKQLLSYMQMAINSMAQRCCPSAHDVPRGLFSKLDLIQEFILDKMETVRFISLLRGPRACWSEDNPKDQGLRRYPRPFRKHSKSQDSIPRSPFPGPQTSEGSSLF</sequence>
<evidence type="ECO:0000256" key="1">
    <source>
        <dbReference type="SAM" id="MobiDB-lite"/>
    </source>
</evidence>
<dbReference type="Proteomes" id="UP000008227">
    <property type="component" value="Chromosome 7"/>
</dbReference>
<dbReference type="InterPro" id="IPR051147">
    <property type="entry name" value="CFAP_domain-containing"/>
</dbReference>
<dbReference type="PANTHER" id="PTHR21683">
    <property type="entry name" value="COILED-COIL DOMAIN-CONTAINING PROTEIN 42 LIKE-2-LIKE-RELATED"/>
    <property type="match status" value="1"/>
</dbReference>
<organism evidence="2 3">
    <name type="scientific">Sus scrofa</name>
    <name type="common">Pig</name>
    <dbReference type="NCBI Taxonomy" id="9823"/>
    <lineage>
        <taxon>Eukaryota</taxon>
        <taxon>Metazoa</taxon>
        <taxon>Chordata</taxon>
        <taxon>Craniata</taxon>
        <taxon>Vertebrata</taxon>
        <taxon>Euteleostomi</taxon>
        <taxon>Mammalia</taxon>
        <taxon>Eutheria</taxon>
        <taxon>Laurasiatheria</taxon>
        <taxon>Artiodactyla</taxon>
        <taxon>Suina</taxon>
        <taxon>Suidae</taxon>
        <taxon>Sus</taxon>
    </lineage>
</organism>
<reference evidence="2" key="4">
    <citation type="submission" date="2025-09" db="UniProtKB">
        <authorList>
            <consortium name="Ensembl"/>
        </authorList>
    </citation>
    <scope>IDENTIFICATION</scope>
</reference>
<dbReference type="Ensembl" id="ENSSSCT00000038127.3">
    <property type="protein sequence ID" value="ENSSSCP00000038867.2"/>
    <property type="gene ID" value="ENSSSCG00000039415.3"/>
</dbReference>
<dbReference type="GeneTree" id="ENSGT00510000049662"/>
<reference evidence="3" key="1">
    <citation type="submission" date="2009-11" db="EMBL/GenBank/DDBJ databases">
        <authorList>
            <consortium name="Porcine genome sequencing project"/>
        </authorList>
    </citation>
    <scope>NUCLEOTIDE SEQUENCE [LARGE SCALE GENOMIC DNA]</scope>
    <source>
        <strain evidence="3">Duroc</strain>
    </source>
</reference>
<feature type="compositionally biased region" description="Polar residues" evidence="1">
    <location>
        <begin position="255"/>
        <end position="264"/>
    </location>
</feature>
<feature type="compositionally biased region" description="Basic residues" evidence="1">
    <location>
        <begin position="232"/>
        <end position="241"/>
    </location>
</feature>
<dbReference type="PANTHER" id="PTHR21683:SF18">
    <property type="entry name" value="COILED-COIL DOMAIN-CONTAINING PROTEIN 42 HOMOLOG"/>
    <property type="match status" value="1"/>
</dbReference>
<proteinExistence type="predicted"/>
<name>A0A287A4J4_PIG</name>
<protein>
    <submittedName>
        <fullName evidence="2">Coiled-coil domain containing 197</fullName>
    </submittedName>
</protein>
<dbReference type="Bgee" id="ENSSSCG00000039415">
    <property type="expression patterns" value="Expressed in testis and 5 other cell types or tissues"/>
</dbReference>
<evidence type="ECO:0000313" key="2">
    <source>
        <dbReference type="Ensembl" id="ENSSSCP00000038867.2"/>
    </source>
</evidence>
<feature type="region of interest" description="Disordered" evidence="1">
    <location>
        <begin position="223"/>
        <end position="264"/>
    </location>
</feature>
<dbReference type="AlphaFoldDB" id="A0A287A4J4"/>
<reference evidence="2" key="3">
    <citation type="submission" date="2025-08" db="UniProtKB">
        <authorList>
            <consortium name="Ensembl"/>
        </authorList>
    </citation>
    <scope>IDENTIFICATION</scope>
</reference>
<keyword evidence="3" id="KW-1185">Reference proteome</keyword>
<reference evidence="2" key="2">
    <citation type="journal article" date="2020" name="Gigascience">
        <title>An improved pig reference genome sequence to enable pig genetics and genomics research.</title>
        <authorList>
            <person name="Warr A."/>
            <person name="Affara N."/>
            <person name="Aken B."/>
            <person name="Beiki H."/>
            <person name="Bickhart D.M."/>
            <person name="Billis K."/>
            <person name="Chow W."/>
            <person name="Eory L."/>
            <person name="Finlayson H.A."/>
            <person name="Flicek P."/>
            <person name="Giron C.G."/>
            <person name="Griffin D.K."/>
            <person name="Hall R."/>
            <person name="Hannum G."/>
            <person name="Hourlier T."/>
            <person name="Howe K."/>
            <person name="Hume D.A."/>
            <person name="Izuogu O."/>
            <person name="Kim K."/>
            <person name="Koren S."/>
            <person name="Liu H."/>
            <person name="Manchanda N."/>
            <person name="Martin F.J."/>
            <person name="Nonneman D.J."/>
            <person name="O'Connor R.E."/>
            <person name="Phillippy A.M."/>
            <person name="Rohrer G.A."/>
            <person name="Rosen B.D."/>
            <person name="Rund L.A."/>
            <person name="Sargent C.A."/>
            <person name="Schook L.B."/>
            <person name="Schroeder S.G."/>
            <person name="Schwartz A.S."/>
            <person name="Skinner B.M."/>
            <person name="Talbot R."/>
            <person name="Tseng E."/>
            <person name="Tuggle C.K."/>
            <person name="Watson M."/>
            <person name="Smith T.P.L."/>
            <person name="Archibald A.L."/>
        </authorList>
    </citation>
    <scope>NUCLEOTIDE SEQUENCE [LARGE SCALE GENOMIC DNA]</scope>
    <source>
        <strain evidence="2">Duroc</strain>
    </source>
</reference>
<accession>A0A287A4J4</accession>
<evidence type="ECO:0000313" key="3">
    <source>
        <dbReference type="Proteomes" id="UP000008227"/>
    </source>
</evidence>
<gene>
    <name evidence="2" type="primary">CCDC197</name>
</gene>